<dbReference type="OrthoDB" id="9769734at2"/>
<evidence type="ECO:0000313" key="1">
    <source>
        <dbReference type="EMBL" id="RAV19673.1"/>
    </source>
</evidence>
<evidence type="ECO:0000313" key="2">
    <source>
        <dbReference type="Proteomes" id="UP000250369"/>
    </source>
</evidence>
<dbReference type="RefSeq" id="WP_113032578.1">
    <property type="nucleotide sequence ID" value="NZ_QMFB01000011.1"/>
</dbReference>
<sequence>MTKDWRQKVLESIQAPYSLITIAHDPDLLLQDEGIVCELQERGIEIADFQDRAVFRYWYESRNRLSGGGRHVLIRLQAGAVEDIPYDVWVQGHHVSLSKSALFPSLSAAVVRELDWRTMDALSSLEDIPVRRSDAETIDFVLKRIYKLTYDTVDTVAELLLLCLARHRLPFRMPEAAERHLSEALGRKALLVPRADIAGLLRSSVTCYGFLQEEWHSFLANGAMESHAFWNPSLQNALAGLFRMGTLVPVRVEAAGLPDALLFGVLRDEAFARRISIDEHISRIDKLLEQKPDRRGWIEIVRLYGRAKASLFELGFEDGHIAYSPHRAVSMTAADQPHARLKALEQSIEAKFAVWLDAHYGALASLSDRHAPVMLHQAAEYMHLQGSPKKAIIVMDGMSFVQWSQVRSYLQPFFDFMENGVFAWIPTLTSVSRQAIFTGEMPRAYGETIHTTAGEEKAWKACWARYGAAPIHVAYEKSLGQGEYDRAEIKALAKPSVKAAGLVVDMIDKLTHNAIQGQLGMYSQIAIWLRGGYLQALLRDLLDAGFDVYITSDHGNKESVGIGAVREGVLADTRGERVRIYRSRELRDRAAGMYPSRSWKDAGLPDAFHVLIANYGEAYVKAGEAVVSHGGASIEEVIVPFVRVNKRAE</sequence>
<dbReference type="Proteomes" id="UP000250369">
    <property type="component" value="Unassembled WGS sequence"/>
</dbReference>
<dbReference type="EMBL" id="QMFB01000011">
    <property type="protein sequence ID" value="RAV19673.1"/>
    <property type="molecule type" value="Genomic_DNA"/>
</dbReference>
<dbReference type="AlphaFoldDB" id="A0A329MLT3"/>
<comment type="caution">
    <text evidence="1">The sequence shown here is derived from an EMBL/GenBank/DDBJ whole genome shotgun (WGS) entry which is preliminary data.</text>
</comment>
<proteinExistence type="predicted"/>
<name>A0A329MLT3_9BACL</name>
<reference evidence="1 2" key="1">
    <citation type="journal article" date="2009" name="Int. J. Syst. Evol. Microbiol.">
        <title>Paenibacillus contaminans sp. nov., isolated from a contaminated laboratory plate.</title>
        <authorList>
            <person name="Chou J.H."/>
            <person name="Lee J.H."/>
            <person name="Lin M.C."/>
            <person name="Chang P.S."/>
            <person name="Arun A.B."/>
            <person name="Young C.C."/>
            <person name="Chen W.M."/>
        </authorList>
    </citation>
    <scope>NUCLEOTIDE SEQUENCE [LARGE SCALE GENOMIC DNA]</scope>
    <source>
        <strain evidence="1 2">CKOBP-6</strain>
    </source>
</reference>
<accession>A0A329MLT3</accession>
<keyword evidence="2" id="KW-1185">Reference proteome</keyword>
<dbReference type="NCBIfam" id="NF033449">
    <property type="entry name" value="BREX_PglZ_3"/>
    <property type="match status" value="1"/>
</dbReference>
<gene>
    <name evidence="1" type="primary">pglZ</name>
    <name evidence="1" type="ORF">DQG23_19630</name>
</gene>
<dbReference type="SUPFAM" id="SSF53649">
    <property type="entry name" value="Alkaline phosphatase-like"/>
    <property type="match status" value="1"/>
</dbReference>
<dbReference type="InterPro" id="IPR017850">
    <property type="entry name" value="Alkaline_phosphatase_core_sf"/>
</dbReference>
<organism evidence="1 2">
    <name type="scientific">Paenibacillus contaminans</name>
    <dbReference type="NCBI Taxonomy" id="450362"/>
    <lineage>
        <taxon>Bacteria</taxon>
        <taxon>Bacillati</taxon>
        <taxon>Bacillota</taxon>
        <taxon>Bacilli</taxon>
        <taxon>Bacillales</taxon>
        <taxon>Paenibacillaceae</taxon>
        <taxon>Paenibacillus</taxon>
    </lineage>
</organism>
<protein>
    <submittedName>
        <fullName evidence="1">BREX-3 system phosphatase PglZ</fullName>
    </submittedName>
</protein>
<dbReference type="Pfam" id="PF08665">
    <property type="entry name" value="PglZ"/>
    <property type="match status" value="1"/>
</dbReference>